<evidence type="ECO:0000256" key="1">
    <source>
        <dbReference type="SAM" id="MobiDB-lite"/>
    </source>
</evidence>
<dbReference type="InterPro" id="IPR003615">
    <property type="entry name" value="HNH_nuc"/>
</dbReference>
<dbReference type="SMART" id="SM00507">
    <property type="entry name" value="HNHc"/>
    <property type="match status" value="1"/>
</dbReference>
<name>A0ABV9D9X4_9MICO</name>
<comment type="caution">
    <text evidence="3">The sequence shown here is derived from an EMBL/GenBank/DDBJ whole genome shotgun (WGS) entry which is preliminary data.</text>
</comment>
<dbReference type="EMBL" id="JBHSGF010000004">
    <property type="protein sequence ID" value="MFC4555063.1"/>
    <property type="molecule type" value="Genomic_DNA"/>
</dbReference>
<feature type="region of interest" description="Disordered" evidence="1">
    <location>
        <begin position="365"/>
        <end position="419"/>
    </location>
</feature>
<keyword evidence="3" id="KW-0540">Nuclease</keyword>
<proteinExistence type="predicted"/>
<accession>A0ABV9D9X4</accession>
<dbReference type="Proteomes" id="UP001595955">
    <property type="component" value="Unassembled WGS sequence"/>
</dbReference>
<keyword evidence="3" id="KW-0255">Endonuclease</keyword>
<reference evidence="4" key="1">
    <citation type="journal article" date="2019" name="Int. J. Syst. Evol. Microbiol.">
        <title>The Global Catalogue of Microorganisms (GCM) 10K type strain sequencing project: providing services to taxonomists for standard genome sequencing and annotation.</title>
        <authorList>
            <consortium name="The Broad Institute Genomics Platform"/>
            <consortium name="The Broad Institute Genome Sequencing Center for Infectious Disease"/>
            <person name="Wu L."/>
            <person name="Ma J."/>
        </authorList>
    </citation>
    <scope>NUCLEOTIDE SEQUENCE [LARGE SCALE GENOMIC DNA]</scope>
    <source>
        <strain evidence="4">JCM 3369</strain>
    </source>
</reference>
<evidence type="ECO:0000313" key="3">
    <source>
        <dbReference type="EMBL" id="MFC4555063.1"/>
    </source>
</evidence>
<gene>
    <name evidence="3" type="ORF">ACFO3F_07365</name>
</gene>
<evidence type="ECO:0000259" key="2">
    <source>
        <dbReference type="SMART" id="SM00507"/>
    </source>
</evidence>
<feature type="domain" description="HNH nuclease" evidence="2">
    <location>
        <begin position="313"/>
        <end position="363"/>
    </location>
</feature>
<sequence>MLAEMAPDVDDAERVDQIRVLEELKAAAAAAQARASVDLDVSQRHAQAAAGVPAARRGIGVGAQVALARRESPHTGGRHLGLAKALVLEMPHTHAALTSGAISEWRATLLVRESACLTRADRATFDEQMAGDVATLTALGDRHLVAQAKKLAYALDPAQVVARARRAETERTVTVRPAPDTMTYLTALLPVAQGVAAYAALTRDADTRRSQGESRTRGQVMADTLVERLTGQAAAEKVPLEVGLIMTGPSLLADDDEPAHVPGYGPVPAGWARDLVRGRLDDDAGVWVRRLFHAPGAGELTQLDSRARLAPAGLARFVTARDRTCRTPWCDAPIRHQDHITPWADGGATTADNLQGLCEACNHSKQAPGWQSERRAGPDRRHTVATRTPTGHEYLSHAPPLVDPPPAAAAAPPPSSAPPTAPLRPIEVYPAVVNCAETLVETRFAAALAAA</sequence>
<dbReference type="InterPro" id="IPR002711">
    <property type="entry name" value="HNH"/>
</dbReference>
<keyword evidence="4" id="KW-1185">Reference proteome</keyword>
<evidence type="ECO:0000313" key="4">
    <source>
        <dbReference type="Proteomes" id="UP001595955"/>
    </source>
</evidence>
<feature type="compositionally biased region" description="Basic and acidic residues" evidence="1">
    <location>
        <begin position="372"/>
        <end position="382"/>
    </location>
</feature>
<dbReference type="Pfam" id="PF01844">
    <property type="entry name" value="HNH"/>
    <property type="match status" value="1"/>
</dbReference>
<dbReference type="RefSeq" id="WP_122825516.1">
    <property type="nucleotide sequence ID" value="NZ_CP033325.1"/>
</dbReference>
<protein>
    <submittedName>
        <fullName evidence="3">HNH endonuclease</fullName>
    </submittedName>
</protein>
<dbReference type="CDD" id="cd00085">
    <property type="entry name" value="HNHc"/>
    <property type="match status" value="1"/>
</dbReference>
<keyword evidence="3" id="KW-0378">Hydrolase</keyword>
<organism evidence="3 4">
    <name type="scientific">Georgenia faecalis</name>
    <dbReference type="NCBI Taxonomy" id="2483799"/>
    <lineage>
        <taxon>Bacteria</taxon>
        <taxon>Bacillati</taxon>
        <taxon>Actinomycetota</taxon>
        <taxon>Actinomycetes</taxon>
        <taxon>Micrococcales</taxon>
        <taxon>Bogoriellaceae</taxon>
        <taxon>Georgenia</taxon>
    </lineage>
</organism>
<dbReference type="GO" id="GO:0004519">
    <property type="term" value="F:endonuclease activity"/>
    <property type="evidence" value="ECO:0007669"/>
    <property type="project" value="UniProtKB-KW"/>
</dbReference>
<dbReference type="Gene3D" id="1.10.30.50">
    <property type="match status" value="1"/>
</dbReference>
<feature type="compositionally biased region" description="Pro residues" evidence="1">
    <location>
        <begin position="401"/>
        <end position="419"/>
    </location>
</feature>